<evidence type="ECO:0000313" key="1">
    <source>
        <dbReference type="EMBL" id="KAF4495077.1"/>
    </source>
</evidence>
<dbReference type="Proteomes" id="UP000737391">
    <property type="component" value="Unassembled WGS sequence"/>
</dbReference>
<evidence type="ECO:0000313" key="2">
    <source>
        <dbReference type="Proteomes" id="UP000737391"/>
    </source>
</evidence>
<comment type="caution">
    <text evidence="1">The sequence shown here is derived from an EMBL/GenBank/DDBJ whole genome shotgun (WGS) entry which is preliminary data.</text>
</comment>
<dbReference type="AlphaFoldDB" id="A0A9P5B4Z6"/>
<name>A0A9P5B4Z6_9HYPO</name>
<gene>
    <name evidence="1" type="ORF">FAGAP_8796</name>
</gene>
<proteinExistence type="predicted"/>
<reference evidence="1" key="1">
    <citation type="submission" date="2020-01" db="EMBL/GenBank/DDBJ databases">
        <title>Identification and distribution of gene clusters putatively required for synthesis of sphingolipid metabolism inhibitors in phylogenetically diverse species of the filamentous fungus Fusarium.</title>
        <authorList>
            <person name="Kim H.-S."/>
            <person name="Busman M."/>
            <person name="Brown D.W."/>
            <person name="Divon H."/>
            <person name="Uhlig S."/>
            <person name="Proctor R.H."/>
        </authorList>
    </citation>
    <scope>NUCLEOTIDE SEQUENCE</scope>
    <source>
        <strain evidence="1">NRRL 31653</strain>
    </source>
</reference>
<dbReference type="OrthoDB" id="5080136at2759"/>
<organism evidence="1 2">
    <name type="scientific">Fusarium agapanthi</name>
    <dbReference type="NCBI Taxonomy" id="1803897"/>
    <lineage>
        <taxon>Eukaryota</taxon>
        <taxon>Fungi</taxon>
        <taxon>Dikarya</taxon>
        <taxon>Ascomycota</taxon>
        <taxon>Pezizomycotina</taxon>
        <taxon>Sordariomycetes</taxon>
        <taxon>Hypocreomycetidae</taxon>
        <taxon>Hypocreales</taxon>
        <taxon>Nectriaceae</taxon>
        <taxon>Fusarium</taxon>
        <taxon>Fusarium fujikuroi species complex</taxon>
    </lineage>
</organism>
<protein>
    <submittedName>
        <fullName evidence="1">Uncharacterized protein</fullName>
    </submittedName>
</protein>
<accession>A0A9P5B4Z6</accession>
<sequence>MNPNPITESHRELAHRIIDVGGPKGIGENVEECLLPPEVSACFHFIPHRQFAHREDCISVWREILFMMLMNRYKMVYVPATGLDKDDPRRERIGSMASEVADVLNLERLDARGRSGADPGQSVIVLRSQSEQTCSQLLGILKVVLGLLNQSCAHLGILLQVASREPNVYQSFGQPQHLQDDGKRDFNS</sequence>
<keyword evidence="2" id="KW-1185">Reference proteome</keyword>
<dbReference type="EMBL" id="LUFC02000697">
    <property type="protein sequence ID" value="KAF4495077.1"/>
    <property type="molecule type" value="Genomic_DNA"/>
</dbReference>